<accession>A0A6H5H3N2</accession>
<gene>
    <name evidence="1" type="ORF">NTEN_LOCUS16791</name>
</gene>
<name>A0A6H5H3N2_9HEMI</name>
<feature type="non-terminal residue" evidence="1">
    <location>
        <position position="1"/>
    </location>
</feature>
<evidence type="ECO:0000313" key="2">
    <source>
        <dbReference type="Proteomes" id="UP000479000"/>
    </source>
</evidence>
<dbReference type="Proteomes" id="UP000479000">
    <property type="component" value="Unassembled WGS sequence"/>
</dbReference>
<dbReference type="EMBL" id="CADCXU010024589">
    <property type="protein sequence ID" value="CAB0011959.1"/>
    <property type="molecule type" value="Genomic_DNA"/>
</dbReference>
<proteinExistence type="predicted"/>
<dbReference type="AlphaFoldDB" id="A0A6H5H3N2"/>
<keyword evidence="2" id="KW-1185">Reference proteome</keyword>
<sequence length="55" mass="6185">IFYSFFLSTLVGEALRQASNLAPPALFRVGQSGRWIREGTLPLANIRNFPSFLMI</sequence>
<protein>
    <submittedName>
        <fullName evidence="1">Uncharacterized protein</fullName>
    </submittedName>
</protein>
<organism evidence="1 2">
    <name type="scientific">Nesidiocoris tenuis</name>
    <dbReference type="NCBI Taxonomy" id="355587"/>
    <lineage>
        <taxon>Eukaryota</taxon>
        <taxon>Metazoa</taxon>
        <taxon>Ecdysozoa</taxon>
        <taxon>Arthropoda</taxon>
        <taxon>Hexapoda</taxon>
        <taxon>Insecta</taxon>
        <taxon>Pterygota</taxon>
        <taxon>Neoptera</taxon>
        <taxon>Paraneoptera</taxon>
        <taxon>Hemiptera</taxon>
        <taxon>Heteroptera</taxon>
        <taxon>Panheteroptera</taxon>
        <taxon>Cimicomorpha</taxon>
        <taxon>Miridae</taxon>
        <taxon>Dicyphina</taxon>
        <taxon>Nesidiocoris</taxon>
    </lineage>
</organism>
<reference evidence="1 2" key="1">
    <citation type="submission" date="2020-02" db="EMBL/GenBank/DDBJ databases">
        <authorList>
            <person name="Ferguson B K."/>
        </authorList>
    </citation>
    <scope>NUCLEOTIDE SEQUENCE [LARGE SCALE GENOMIC DNA]</scope>
</reference>
<evidence type="ECO:0000313" key="1">
    <source>
        <dbReference type="EMBL" id="CAB0011959.1"/>
    </source>
</evidence>